<dbReference type="Gene3D" id="2.40.170.20">
    <property type="entry name" value="TonB-dependent receptor, beta-barrel domain"/>
    <property type="match status" value="1"/>
</dbReference>
<keyword evidence="6" id="KW-0675">Receptor</keyword>
<protein>
    <submittedName>
        <fullName evidence="6">TonB-dependent receptor</fullName>
    </submittedName>
</protein>
<evidence type="ECO:0000313" key="6">
    <source>
        <dbReference type="EMBL" id="GGE04159.1"/>
    </source>
</evidence>
<evidence type="ECO:0000256" key="4">
    <source>
        <dbReference type="PROSITE-ProRule" id="PRU00339"/>
    </source>
</evidence>
<gene>
    <name evidence="6" type="ORF">GCM10011390_23920</name>
</gene>
<dbReference type="InterPro" id="IPR011990">
    <property type="entry name" value="TPR-like_helical_dom_sf"/>
</dbReference>
<keyword evidence="2" id="KW-0472">Membrane</keyword>
<comment type="caution">
    <text evidence="6">The sequence shown here is derived from an EMBL/GenBank/DDBJ whole genome shotgun (WGS) entry which is preliminary data.</text>
</comment>
<evidence type="ECO:0000313" key="7">
    <source>
        <dbReference type="Proteomes" id="UP000644699"/>
    </source>
</evidence>
<dbReference type="PROSITE" id="PS50005">
    <property type="entry name" value="TPR"/>
    <property type="match status" value="1"/>
</dbReference>
<dbReference type="Pfam" id="PF13181">
    <property type="entry name" value="TPR_8"/>
    <property type="match status" value="1"/>
</dbReference>
<proteinExistence type="predicted"/>
<dbReference type="SUPFAM" id="SSF48452">
    <property type="entry name" value="TPR-like"/>
    <property type="match status" value="2"/>
</dbReference>
<dbReference type="PANTHER" id="PTHR38731:SF3">
    <property type="entry name" value="BLL6125 PROTEIN"/>
    <property type="match status" value="1"/>
</dbReference>
<name>A0A917E4Q3_9HYPH</name>
<dbReference type="GO" id="GO:0009279">
    <property type="term" value="C:cell outer membrane"/>
    <property type="evidence" value="ECO:0007669"/>
    <property type="project" value="UniProtKB-SubCell"/>
</dbReference>
<organism evidence="6 7">
    <name type="scientific">Aureimonas endophytica</name>
    <dbReference type="NCBI Taxonomy" id="2027858"/>
    <lineage>
        <taxon>Bacteria</taxon>
        <taxon>Pseudomonadati</taxon>
        <taxon>Pseudomonadota</taxon>
        <taxon>Alphaproteobacteria</taxon>
        <taxon>Hyphomicrobiales</taxon>
        <taxon>Aurantimonadaceae</taxon>
        <taxon>Aureimonas</taxon>
    </lineage>
</organism>
<keyword evidence="3" id="KW-0998">Cell outer membrane</keyword>
<evidence type="ECO:0000256" key="2">
    <source>
        <dbReference type="ARBA" id="ARBA00023136"/>
    </source>
</evidence>
<accession>A0A917E4Q3</accession>
<dbReference type="Proteomes" id="UP000644699">
    <property type="component" value="Unassembled WGS sequence"/>
</dbReference>
<dbReference type="InterPro" id="IPR036942">
    <property type="entry name" value="Beta-barrel_TonB_sf"/>
</dbReference>
<dbReference type="Pfam" id="PF04773">
    <property type="entry name" value="FecR"/>
    <property type="match status" value="1"/>
</dbReference>
<feature type="domain" description="FecR protein" evidence="5">
    <location>
        <begin position="5"/>
        <end position="99"/>
    </location>
</feature>
<dbReference type="AlphaFoldDB" id="A0A917E4Q3"/>
<dbReference type="PANTHER" id="PTHR38731">
    <property type="entry name" value="LIPL45-RELATED LIPOPROTEIN-RELATED"/>
    <property type="match status" value="1"/>
</dbReference>
<dbReference type="Gene3D" id="1.25.40.10">
    <property type="entry name" value="Tetratricopeptide repeat domain"/>
    <property type="match status" value="2"/>
</dbReference>
<dbReference type="EMBL" id="BMIQ01000003">
    <property type="protein sequence ID" value="GGE04159.1"/>
    <property type="molecule type" value="Genomic_DNA"/>
</dbReference>
<keyword evidence="4" id="KW-0802">TPR repeat</keyword>
<comment type="subcellular location">
    <subcellularLocation>
        <location evidence="1">Cell outer membrane</location>
    </subcellularLocation>
</comment>
<dbReference type="InterPro" id="IPR006860">
    <property type="entry name" value="FecR"/>
</dbReference>
<dbReference type="Gene3D" id="2.60.120.1440">
    <property type="match status" value="1"/>
</dbReference>
<evidence type="ECO:0000256" key="3">
    <source>
        <dbReference type="ARBA" id="ARBA00023237"/>
    </source>
</evidence>
<reference evidence="6" key="2">
    <citation type="submission" date="2020-09" db="EMBL/GenBank/DDBJ databases">
        <authorList>
            <person name="Sun Q."/>
            <person name="Zhou Y."/>
        </authorList>
    </citation>
    <scope>NUCLEOTIDE SEQUENCE</scope>
    <source>
        <strain evidence="6">CGMCC 1.15367</strain>
    </source>
</reference>
<keyword evidence="7" id="KW-1185">Reference proteome</keyword>
<dbReference type="SUPFAM" id="SSF56935">
    <property type="entry name" value="Porins"/>
    <property type="match status" value="1"/>
</dbReference>
<sequence length="1188" mass="126346">MKAGDVIRTNAYGQIALLFADRTQVRVARNSVLVVKDVRADGGVTLGLEGGQIFARATRGGTGVSIETAAATAAIRGTDWTMSVAGSRTTLSVIEGVVELRNPQGAVTVREGESAAATLGSAPTKVVISGGDIREQTLFHLSLRNAFELFPSSSLDQRATAQEAARLADVPLDRRTAEDRVSAAEIAYERDGREAARAAIAEARRSRLTAAQEARLLLLDGQFAAYGRRYREAVRLFERAEPKLTGERRVKARYLAYYARSLADPSRAATPPASDPGSLTALIGEAVTVAFLRSPRDALALLKAAEPRFGDNPEFQASLADIAFLVDDDATGEAALAKAEALDPASPDVLATRAHYRARFKGDIRGALADAREVVRQTPGSANAWAALASLEAERGAKREAETAYRKAIALDPEDPVGHANYAIFLLGENRNAEAKAESDKALALDPAFDIGYLAKGTQQFQAGETEAGINSLLRATTANPTYGDGLAVLGGAYVSSGDVIAGRQSLELADRFDPRNPTIAQFRSALALDQYEADDAIRFAQDSIERTRTRGGDYTPIESTRDAGTTLGAAYRFLSLDAWARYYGDRVFDPFSASSYFDQALSGGLVPFFTSPSPVGPDPVPDGASGFASAIQGFLLDPLSLASSNFRPSFIRSPLNEFEIGGGVTAVGGDIGGNGSASFQSLGYDPLPYSLSLSANYSSLDRTFASQGVENVAGAALFGVQAGPYDRVIGSFVGAHGEGGAAFPGIATTRFDTQNSDTFTGLLGWSHTFGYRNVLNAAVLGTVVDRSNFDASLIDAPFFPDLFPDTNLRYDLDGGTKDRRIQAGLSHLLGIGDDIVLRYGGEFGFERATSESLGDLALTDPTTALRARACFAAVTQRLAALGASQSLSDLFAFLSLFDPASQPNNCPTDSEKDGGVGRVWLDARASLAPGLDVEGALFAERAVSGDFEEEDDETRLSPRIAMAWAPIEGQYLRAGFLRTEPTAELNTLAPVDVLGLRPDAVPSASGKVDTAILRWDSQWTSRFFTATEYQHQSIDGLDLSVPVYLQSVTVPNATIDRLTVTGNLWIGGGFGGFASYSHAWSRGDLAGTDDRLPFLPDDLAKVGLTFVSPERLRLTVAETYIGERTSNVAGRMLDDAFVTDVSASWETPDRHLAIEAGVFNIFGEAIEVAPSVPAAGRTVSATLKARF</sequence>
<reference evidence="6" key="1">
    <citation type="journal article" date="2014" name="Int. J. Syst. Evol. Microbiol.">
        <title>Complete genome sequence of Corynebacterium casei LMG S-19264T (=DSM 44701T), isolated from a smear-ripened cheese.</title>
        <authorList>
            <consortium name="US DOE Joint Genome Institute (JGI-PGF)"/>
            <person name="Walter F."/>
            <person name="Albersmeier A."/>
            <person name="Kalinowski J."/>
            <person name="Ruckert C."/>
        </authorList>
    </citation>
    <scope>NUCLEOTIDE SEQUENCE</scope>
    <source>
        <strain evidence="6">CGMCC 1.15367</strain>
    </source>
</reference>
<dbReference type="SMART" id="SM00028">
    <property type="entry name" value="TPR"/>
    <property type="match status" value="3"/>
</dbReference>
<dbReference type="InterPro" id="IPR019734">
    <property type="entry name" value="TPR_rpt"/>
</dbReference>
<evidence type="ECO:0000259" key="5">
    <source>
        <dbReference type="Pfam" id="PF04773"/>
    </source>
</evidence>
<feature type="repeat" description="TPR" evidence="4">
    <location>
        <begin position="382"/>
        <end position="415"/>
    </location>
</feature>
<evidence type="ECO:0000256" key="1">
    <source>
        <dbReference type="ARBA" id="ARBA00004442"/>
    </source>
</evidence>